<dbReference type="OrthoDB" id="412793at2759"/>
<dbReference type="Proteomes" id="UP000299102">
    <property type="component" value="Unassembled WGS sequence"/>
</dbReference>
<name>A0A4C1X7W9_EUMVA</name>
<organism evidence="1 2">
    <name type="scientific">Eumeta variegata</name>
    <name type="common">Bagworm moth</name>
    <name type="synonym">Eumeta japonica</name>
    <dbReference type="NCBI Taxonomy" id="151549"/>
    <lineage>
        <taxon>Eukaryota</taxon>
        <taxon>Metazoa</taxon>
        <taxon>Ecdysozoa</taxon>
        <taxon>Arthropoda</taxon>
        <taxon>Hexapoda</taxon>
        <taxon>Insecta</taxon>
        <taxon>Pterygota</taxon>
        <taxon>Neoptera</taxon>
        <taxon>Endopterygota</taxon>
        <taxon>Lepidoptera</taxon>
        <taxon>Glossata</taxon>
        <taxon>Ditrysia</taxon>
        <taxon>Tineoidea</taxon>
        <taxon>Psychidae</taxon>
        <taxon>Oiketicinae</taxon>
        <taxon>Eumeta</taxon>
    </lineage>
</organism>
<evidence type="ECO:0000313" key="2">
    <source>
        <dbReference type="Proteomes" id="UP000299102"/>
    </source>
</evidence>
<accession>A0A4C1X7W9</accession>
<sequence>MSLALAACGRGRRLYTNSWGWWGFSRPDTNMRSRRREGRNHPRPDTFARLLMKSIRFQDPYSDFSIISTKSGRNEIAPQACPRQSHRILSEFPYREIKRSRLNCSEGVHHPSRLVLRRGETQPKEVRFNTLNVCGGIYDKIDNVAAS</sequence>
<proteinExistence type="predicted"/>
<comment type="caution">
    <text evidence="1">The sequence shown here is derived from an EMBL/GenBank/DDBJ whole genome shotgun (WGS) entry which is preliminary data.</text>
</comment>
<keyword evidence="2" id="KW-1185">Reference proteome</keyword>
<evidence type="ECO:0000313" key="1">
    <source>
        <dbReference type="EMBL" id="GBP59888.1"/>
    </source>
</evidence>
<dbReference type="AlphaFoldDB" id="A0A4C1X7W9"/>
<protein>
    <submittedName>
        <fullName evidence="1">Uncharacterized protein</fullName>
    </submittedName>
</protein>
<gene>
    <name evidence="1" type="ORF">EVAR_44564_1</name>
</gene>
<dbReference type="EMBL" id="BGZK01000773">
    <property type="protein sequence ID" value="GBP59888.1"/>
    <property type="molecule type" value="Genomic_DNA"/>
</dbReference>
<reference evidence="1 2" key="1">
    <citation type="journal article" date="2019" name="Commun. Biol.">
        <title>The bagworm genome reveals a unique fibroin gene that provides high tensile strength.</title>
        <authorList>
            <person name="Kono N."/>
            <person name="Nakamura H."/>
            <person name="Ohtoshi R."/>
            <person name="Tomita M."/>
            <person name="Numata K."/>
            <person name="Arakawa K."/>
        </authorList>
    </citation>
    <scope>NUCLEOTIDE SEQUENCE [LARGE SCALE GENOMIC DNA]</scope>
</reference>